<comment type="caution">
    <text evidence="6">The sequence shown here is derived from an EMBL/GenBank/DDBJ whole genome shotgun (WGS) entry which is preliminary data.</text>
</comment>
<dbReference type="Gene3D" id="3.40.190.290">
    <property type="match status" value="1"/>
</dbReference>
<feature type="domain" description="HTH lysR-type" evidence="5">
    <location>
        <begin position="1"/>
        <end position="58"/>
    </location>
</feature>
<evidence type="ECO:0000256" key="1">
    <source>
        <dbReference type="ARBA" id="ARBA00009437"/>
    </source>
</evidence>
<dbReference type="InterPro" id="IPR036390">
    <property type="entry name" value="WH_DNA-bd_sf"/>
</dbReference>
<sequence length="297" mass="34142">MDIKALRYFVELVKQKSFTKASQKLFVTQPTISKMIKNLEVELDLPLLHRDGRRFWLTDAGEVVFQKAQGILSQMDELVTELDDLNELRKGRLKVGIPPMIGHMYAGIIRQYRQLYPDVELVILEYGGRKVEQAVLDGELDVAITMLSEYIGNELATLEFNSYPVYAVLSDMPNWRRKSTVRWSELAEESFFVYTDEFTLSGSIRQACQKAGFTPQIAARSSQWDFLVALVKTGGVAFVPEPLCRRMDHNGLLIRPIEPTINWDLGVIWHAQRYLSKAAQAWIDLCYYYKKTFIAKS</sequence>
<evidence type="ECO:0000313" key="6">
    <source>
        <dbReference type="EMBL" id="TCK52022.1"/>
    </source>
</evidence>
<dbReference type="InterPro" id="IPR036388">
    <property type="entry name" value="WH-like_DNA-bd_sf"/>
</dbReference>
<dbReference type="SUPFAM" id="SSF53850">
    <property type="entry name" value="Periplasmic binding protein-like II"/>
    <property type="match status" value="1"/>
</dbReference>
<gene>
    <name evidence="6" type="ORF">EV690_2122</name>
</gene>
<dbReference type="PRINTS" id="PR00039">
    <property type="entry name" value="HTHLYSR"/>
</dbReference>
<dbReference type="FunFam" id="1.10.10.10:FF:000001">
    <property type="entry name" value="LysR family transcriptional regulator"/>
    <property type="match status" value="1"/>
</dbReference>
<dbReference type="Pfam" id="PF03466">
    <property type="entry name" value="LysR_substrate"/>
    <property type="match status" value="1"/>
</dbReference>
<keyword evidence="7" id="KW-1185">Reference proteome</keyword>
<dbReference type="InterPro" id="IPR005119">
    <property type="entry name" value="LysR_subst-bd"/>
</dbReference>
<dbReference type="SUPFAM" id="SSF46785">
    <property type="entry name" value="Winged helix' DNA-binding domain"/>
    <property type="match status" value="1"/>
</dbReference>
<evidence type="ECO:0000256" key="3">
    <source>
        <dbReference type="ARBA" id="ARBA00023125"/>
    </source>
</evidence>
<evidence type="ECO:0000313" key="7">
    <source>
        <dbReference type="Proteomes" id="UP000295565"/>
    </source>
</evidence>
<dbReference type="Gene3D" id="1.10.10.10">
    <property type="entry name" value="Winged helix-like DNA-binding domain superfamily/Winged helix DNA-binding domain"/>
    <property type="match status" value="1"/>
</dbReference>
<dbReference type="AlphaFoldDB" id="A0A4R1JLT4"/>
<dbReference type="PANTHER" id="PTHR30419">
    <property type="entry name" value="HTH-TYPE TRANSCRIPTIONAL REGULATOR YBHD"/>
    <property type="match status" value="1"/>
</dbReference>
<dbReference type="GO" id="GO:0003700">
    <property type="term" value="F:DNA-binding transcription factor activity"/>
    <property type="evidence" value="ECO:0007669"/>
    <property type="project" value="InterPro"/>
</dbReference>
<organism evidence="6 7">
    <name type="scientific">Celerinatantimonas diazotrophica</name>
    <dbReference type="NCBI Taxonomy" id="412034"/>
    <lineage>
        <taxon>Bacteria</taxon>
        <taxon>Pseudomonadati</taxon>
        <taxon>Pseudomonadota</taxon>
        <taxon>Gammaproteobacteria</taxon>
        <taxon>Celerinatantimonadaceae</taxon>
        <taxon>Celerinatantimonas</taxon>
    </lineage>
</organism>
<name>A0A4R1JLT4_9GAMM</name>
<proteinExistence type="inferred from homology"/>
<dbReference type="InterPro" id="IPR050950">
    <property type="entry name" value="HTH-type_LysR_regulators"/>
</dbReference>
<keyword evidence="3" id="KW-0238">DNA-binding</keyword>
<reference evidence="6 7" key="1">
    <citation type="submission" date="2019-03" db="EMBL/GenBank/DDBJ databases">
        <title>Genomic Encyclopedia of Type Strains, Phase IV (KMG-IV): sequencing the most valuable type-strain genomes for metagenomic binning, comparative biology and taxonomic classification.</title>
        <authorList>
            <person name="Goeker M."/>
        </authorList>
    </citation>
    <scope>NUCLEOTIDE SEQUENCE [LARGE SCALE GENOMIC DNA]</scope>
    <source>
        <strain evidence="6 7">DSM 18577</strain>
    </source>
</reference>
<dbReference type="GO" id="GO:0005829">
    <property type="term" value="C:cytosol"/>
    <property type="evidence" value="ECO:0007669"/>
    <property type="project" value="TreeGrafter"/>
</dbReference>
<evidence type="ECO:0000259" key="5">
    <source>
        <dbReference type="PROSITE" id="PS50931"/>
    </source>
</evidence>
<keyword evidence="4" id="KW-0804">Transcription</keyword>
<dbReference type="EMBL" id="SMGD01000013">
    <property type="protein sequence ID" value="TCK52022.1"/>
    <property type="molecule type" value="Genomic_DNA"/>
</dbReference>
<accession>A0A4R1JLT4</accession>
<protein>
    <submittedName>
        <fullName evidence="6">LysR family transcriptional regulator</fullName>
    </submittedName>
</protein>
<dbReference type="InterPro" id="IPR000847">
    <property type="entry name" value="LysR_HTH_N"/>
</dbReference>
<dbReference type="CDD" id="cd08438">
    <property type="entry name" value="PBP2_CidR"/>
    <property type="match status" value="1"/>
</dbReference>
<dbReference type="Pfam" id="PF00126">
    <property type="entry name" value="HTH_1"/>
    <property type="match status" value="1"/>
</dbReference>
<dbReference type="Proteomes" id="UP000295565">
    <property type="component" value="Unassembled WGS sequence"/>
</dbReference>
<comment type="similarity">
    <text evidence="1">Belongs to the LysR transcriptional regulatory family.</text>
</comment>
<evidence type="ECO:0000256" key="4">
    <source>
        <dbReference type="ARBA" id="ARBA00023163"/>
    </source>
</evidence>
<keyword evidence="2" id="KW-0805">Transcription regulation</keyword>
<dbReference type="PANTHER" id="PTHR30419:SF8">
    <property type="entry name" value="NITROGEN ASSIMILATION TRANSCRIPTIONAL ACTIVATOR-RELATED"/>
    <property type="match status" value="1"/>
</dbReference>
<dbReference type="RefSeq" id="WP_131912931.1">
    <property type="nucleotide sequence ID" value="NZ_OU594967.1"/>
</dbReference>
<dbReference type="PROSITE" id="PS50931">
    <property type="entry name" value="HTH_LYSR"/>
    <property type="match status" value="1"/>
</dbReference>
<dbReference type="OrthoDB" id="646694at2"/>
<dbReference type="GO" id="GO:0003677">
    <property type="term" value="F:DNA binding"/>
    <property type="evidence" value="ECO:0007669"/>
    <property type="project" value="UniProtKB-KW"/>
</dbReference>
<evidence type="ECO:0000256" key="2">
    <source>
        <dbReference type="ARBA" id="ARBA00023015"/>
    </source>
</evidence>